<comment type="caution">
    <text evidence="1">The sequence shown here is derived from an EMBL/GenBank/DDBJ whole genome shotgun (WGS) entry which is preliminary data.</text>
</comment>
<keyword evidence="2" id="KW-1185">Reference proteome</keyword>
<proteinExistence type="predicted"/>
<gene>
    <name evidence="1" type="ORF">I4F81_012626</name>
</gene>
<reference evidence="1" key="1">
    <citation type="submission" date="2019-11" db="EMBL/GenBank/DDBJ databases">
        <title>Nori genome reveals adaptations in red seaweeds to the harsh intertidal environment.</title>
        <authorList>
            <person name="Wang D."/>
            <person name="Mao Y."/>
        </authorList>
    </citation>
    <scope>NUCLEOTIDE SEQUENCE</scope>
    <source>
        <tissue evidence="1">Gametophyte</tissue>
    </source>
</reference>
<accession>A0ACC3CJ90</accession>
<evidence type="ECO:0000313" key="1">
    <source>
        <dbReference type="EMBL" id="KAK1870164.1"/>
    </source>
</evidence>
<dbReference type="EMBL" id="CM020620">
    <property type="protein sequence ID" value="KAK1870164.1"/>
    <property type="molecule type" value="Genomic_DNA"/>
</dbReference>
<evidence type="ECO:0000313" key="2">
    <source>
        <dbReference type="Proteomes" id="UP000798662"/>
    </source>
</evidence>
<dbReference type="Proteomes" id="UP000798662">
    <property type="component" value="Chromosome 3"/>
</dbReference>
<organism evidence="1 2">
    <name type="scientific">Pyropia yezoensis</name>
    <name type="common">Susabi-nori</name>
    <name type="synonym">Porphyra yezoensis</name>
    <dbReference type="NCBI Taxonomy" id="2788"/>
    <lineage>
        <taxon>Eukaryota</taxon>
        <taxon>Rhodophyta</taxon>
        <taxon>Bangiophyceae</taxon>
        <taxon>Bangiales</taxon>
        <taxon>Bangiaceae</taxon>
        <taxon>Pyropia</taxon>
    </lineage>
</organism>
<sequence>MGPLGRALAAAATRGGQGLARKKSPWLHPKHGPVGYYKGVGARRLGRHTRKGGYVLDWERHVPAYQVPASAAVAGATPGGLLPYVSMRTPLVTMPPPPGTGG</sequence>
<name>A0ACC3CJ90_PYRYE</name>
<protein>
    <submittedName>
        <fullName evidence="1">Uncharacterized protein</fullName>
    </submittedName>
</protein>